<evidence type="ECO:0000313" key="5">
    <source>
        <dbReference type="Proteomes" id="UP000654075"/>
    </source>
</evidence>
<proteinExistence type="predicted"/>
<protein>
    <recommendedName>
        <fullName evidence="1">D-glutamate cyclase-like C-terminal domain-containing protein</fullName>
    </recommendedName>
</protein>
<organism evidence="3 4">
    <name type="scientific">Polarella glacialis</name>
    <name type="common">Dinoflagellate</name>
    <dbReference type="NCBI Taxonomy" id="89957"/>
    <lineage>
        <taxon>Eukaryota</taxon>
        <taxon>Sar</taxon>
        <taxon>Alveolata</taxon>
        <taxon>Dinophyceae</taxon>
        <taxon>Suessiales</taxon>
        <taxon>Suessiaceae</taxon>
        <taxon>Polarella</taxon>
    </lineage>
</organism>
<evidence type="ECO:0000313" key="3">
    <source>
        <dbReference type="EMBL" id="CAE8681627.1"/>
    </source>
</evidence>
<name>A0A813JJE9_POLGL</name>
<feature type="domain" description="D-glutamate cyclase-like C-terminal" evidence="1">
    <location>
        <begin position="109"/>
        <end position="298"/>
    </location>
</feature>
<dbReference type="Pfam" id="PF14336">
    <property type="entry name" value="GLUCM-like_C"/>
    <property type="match status" value="2"/>
</dbReference>
<dbReference type="EMBL" id="CAJNNV010027952">
    <property type="protein sequence ID" value="CAE8622317.1"/>
    <property type="molecule type" value="Genomic_DNA"/>
</dbReference>
<dbReference type="AlphaFoldDB" id="A0A813JJE9"/>
<reference evidence="3" key="1">
    <citation type="submission" date="2021-02" db="EMBL/GenBank/DDBJ databases">
        <authorList>
            <person name="Dougan E. K."/>
            <person name="Rhodes N."/>
            <person name="Thang M."/>
            <person name="Chan C."/>
        </authorList>
    </citation>
    <scope>NUCLEOTIDE SEQUENCE</scope>
</reference>
<gene>
    <name evidence="2" type="ORF">PGLA1383_LOCUS39771</name>
    <name evidence="3" type="ORF">PGLA2088_LOCUS22517</name>
</gene>
<dbReference type="InterPro" id="IPR025504">
    <property type="entry name" value="GLUCM_C"/>
</dbReference>
<comment type="caution">
    <text evidence="3">The sequence shown here is derived from an EMBL/GenBank/DDBJ whole genome shotgun (WGS) entry which is preliminary data.</text>
</comment>
<accession>A0A813JJE9</accession>
<dbReference type="EMBL" id="CAJNNW010025977">
    <property type="protein sequence ID" value="CAE8681627.1"/>
    <property type="molecule type" value="Genomic_DNA"/>
</dbReference>
<evidence type="ECO:0000313" key="2">
    <source>
        <dbReference type="EMBL" id="CAE8622317.1"/>
    </source>
</evidence>
<keyword evidence="5" id="KW-1185">Reference proteome</keyword>
<dbReference type="Gene3D" id="3.90.1640.20">
    <property type="entry name" value="TON_0340"/>
    <property type="match status" value="1"/>
</dbReference>
<sequence length="477" mass="50358">MSWLLSTSSFRDPASLQLGSSIRFMEDAGAAKLLTVEALELAITHNEADLTAYKLRKQELGEPLSSFCRGYEFSGSSAGRNIELIYQKAAAAGLKCGLASAVQACFQSGTAVKHVLICSGFFVAHDRAAAPSPGLAAGSCETDGPLGALALLRAFASRGVLVSLFCDAHTGPVIAAGYAAMMDHFVQTDGQMAETLRLFSRCLPLVTDRPVLREDISALQQLLLEAFPGADGQLDSSPARCARLVLNLKNSLQLAWGEGLCEIDCLFAIERLGAPYRNIRGQDKSSQTEPIDCLWPLADLVLPAGLSAQAVAAATAYAAENKIVASTVAVLRRAAGVTPGAVTLGIGDGGNEVGMGRVVLLESMADMRPDGDEFAAMSVNGCYRSCDHLIVATVSNWAGNAFELAAEVLLGPSARVPYLGRLALADLEQKLLKAIMASPFPSAVDGKYPELPDSVDGMSFEACHRPLYDLLVELSRS</sequence>
<dbReference type="OrthoDB" id="10262538at2759"/>
<feature type="domain" description="D-glutamate cyclase-like C-terminal" evidence="1">
    <location>
        <begin position="333"/>
        <end position="465"/>
    </location>
</feature>
<evidence type="ECO:0000259" key="1">
    <source>
        <dbReference type="Pfam" id="PF14336"/>
    </source>
</evidence>
<dbReference type="Proteomes" id="UP000626109">
    <property type="component" value="Unassembled WGS sequence"/>
</dbReference>
<dbReference type="Proteomes" id="UP000654075">
    <property type="component" value="Unassembled WGS sequence"/>
</dbReference>
<evidence type="ECO:0000313" key="4">
    <source>
        <dbReference type="Proteomes" id="UP000626109"/>
    </source>
</evidence>